<dbReference type="InterPro" id="IPR029052">
    <property type="entry name" value="Metallo-depent_PP-like"/>
</dbReference>
<dbReference type="AlphaFoldDB" id="A0A1H7SYW3"/>
<dbReference type="GO" id="GO:0004112">
    <property type="term" value="F:cyclic-nucleotide phosphodiesterase activity"/>
    <property type="evidence" value="ECO:0007669"/>
    <property type="project" value="InterPro"/>
</dbReference>
<sequence length="276" mass="30095">MLIAHITDLHIRPLGKPAYRVSETNALTERALDVVAALRPQPDALVITGDLTDCGLAEEYGLLANLLERIEVPVLLLPGNHDRRETLTTGLTLGPHAVLDDGFVQFSADLGDVRLIGLDTLLPGQSAGALCDKRLGFLEKALAGANCKPVVIFMHHPPFDCGIIHMDRIRLLEGADGFREIVARYPNVERILCGHHHRPITTRFAGTIAQIAPSVTHQVTLDLAPEGPATFHMEPPAYYLHSYRAGTGLVSHMAYVERYPGPYPFVLDADYPGAHA</sequence>
<keyword evidence="7" id="KW-1185">Reference proteome</keyword>
<dbReference type="STRING" id="1036779.SAMN04515666_105243"/>
<evidence type="ECO:0000256" key="1">
    <source>
        <dbReference type="ARBA" id="ARBA00022723"/>
    </source>
</evidence>
<name>A0A1H7SYW3_9HYPH</name>
<dbReference type="Gene3D" id="3.30.750.180">
    <property type="entry name" value="GpdQ, beta-strand dimerisation domain"/>
    <property type="match status" value="1"/>
</dbReference>
<evidence type="ECO:0000313" key="7">
    <source>
        <dbReference type="Proteomes" id="UP000199664"/>
    </source>
</evidence>
<reference evidence="7" key="1">
    <citation type="submission" date="2016-10" db="EMBL/GenBank/DDBJ databases">
        <authorList>
            <person name="Varghese N."/>
            <person name="Submissions S."/>
        </authorList>
    </citation>
    <scope>NUCLEOTIDE SEQUENCE [LARGE SCALE GENOMIC DNA]</scope>
    <source>
        <strain evidence="7">LMG 26383,CCUG 61248,R- 45681</strain>
    </source>
</reference>
<dbReference type="Proteomes" id="UP000199664">
    <property type="component" value="Unassembled WGS sequence"/>
</dbReference>
<dbReference type="SUPFAM" id="SSF56300">
    <property type="entry name" value="Metallo-dependent phosphatases"/>
    <property type="match status" value="1"/>
</dbReference>
<evidence type="ECO:0000256" key="4">
    <source>
        <dbReference type="ARBA" id="ARBA00025742"/>
    </source>
</evidence>
<dbReference type="PANTHER" id="PTHR42988:SF2">
    <property type="entry name" value="CYCLIC NUCLEOTIDE PHOSPHODIESTERASE CBUA0032-RELATED"/>
    <property type="match status" value="1"/>
</dbReference>
<dbReference type="OrthoDB" id="651281at2"/>
<dbReference type="RefSeq" id="WP_091836547.1">
    <property type="nucleotide sequence ID" value="NZ_FOAN01000005.1"/>
</dbReference>
<feature type="domain" description="Calcineurin-like phosphoesterase" evidence="5">
    <location>
        <begin position="1"/>
        <end position="199"/>
    </location>
</feature>
<dbReference type="InterPro" id="IPR042283">
    <property type="entry name" value="GpdQ_catalytic"/>
</dbReference>
<evidence type="ECO:0000313" key="6">
    <source>
        <dbReference type="EMBL" id="SEL76707.1"/>
    </source>
</evidence>
<dbReference type="Pfam" id="PF00149">
    <property type="entry name" value="Metallophos"/>
    <property type="match status" value="1"/>
</dbReference>
<gene>
    <name evidence="6" type="ORF">SAMN04515666_105243</name>
</gene>
<dbReference type="PANTHER" id="PTHR42988">
    <property type="entry name" value="PHOSPHOHYDROLASE"/>
    <property type="match status" value="1"/>
</dbReference>
<dbReference type="InterPro" id="IPR004843">
    <property type="entry name" value="Calcineurin-like_PHP"/>
</dbReference>
<organism evidence="6 7">
    <name type="scientific">Bosea lupini</name>
    <dbReference type="NCBI Taxonomy" id="1036779"/>
    <lineage>
        <taxon>Bacteria</taxon>
        <taxon>Pseudomonadati</taxon>
        <taxon>Pseudomonadota</taxon>
        <taxon>Alphaproteobacteria</taxon>
        <taxon>Hyphomicrobiales</taxon>
        <taxon>Boseaceae</taxon>
        <taxon>Bosea</taxon>
    </lineage>
</organism>
<protein>
    <submittedName>
        <fullName evidence="6">3',5'-cyclic AMP phosphodiesterase CpdA</fullName>
    </submittedName>
</protein>
<evidence type="ECO:0000256" key="3">
    <source>
        <dbReference type="ARBA" id="ARBA00023004"/>
    </source>
</evidence>
<comment type="similarity">
    <text evidence="4">Belongs to the cyclic nucleotide phosphodiesterase class-III family.</text>
</comment>
<dbReference type="Gene3D" id="3.60.21.40">
    <property type="entry name" value="GpdQ, catalytic alpha/beta sandwich domain"/>
    <property type="match status" value="1"/>
</dbReference>
<evidence type="ECO:0000256" key="2">
    <source>
        <dbReference type="ARBA" id="ARBA00022801"/>
    </source>
</evidence>
<dbReference type="EMBL" id="FOAN01000005">
    <property type="protein sequence ID" value="SEL76707.1"/>
    <property type="molecule type" value="Genomic_DNA"/>
</dbReference>
<keyword evidence="2" id="KW-0378">Hydrolase</keyword>
<keyword evidence="1" id="KW-0479">Metal-binding</keyword>
<dbReference type="GO" id="GO:0046872">
    <property type="term" value="F:metal ion binding"/>
    <property type="evidence" value="ECO:0007669"/>
    <property type="project" value="UniProtKB-KW"/>
</dbReference>
<accession>A0A1H7SYW3</accession>
<evidence type="ECO:0000259" key="5">
    <source>
        <dbReference type="Pfam" id="PF00149"/>
    </source>
</evidence>
<proteinExistence type="inferred from homology"/>
<dbReference type="InterPro" id="IPR050884">
    <property type="entry name" value="CNP_phosphodiesterase-III"/>
</dbReference>
<dbReference type="InterPro" id="IPR042281">
    <property type="entry name" value="GpdQ_beta-strand"/>
</dbReference>
<keyword evidence="3" id="KW-0408">Iron</keyword>
<dbReference type="CDD" id="cd07402">
    <property type="entry name" value="MPP_GpdQ"/>
    <property type="match status" value="1"/>
</dbReference>
<dbReference type="InterPro" id="IPR026575">
    <property type="entry name" value="GpdQ/CpdA-like"/>
</dbReference>